<evidence type="ECO:0000313" key="5">
    <source>
        <dbReference type="Proteomes" id="UP001285441"/>
    </source>
</evidence>
<sequence length="415" mass="44863">MVSNRALRRLFLGVLGSGCVQLVAALSDAPTVTNYLRKGQTSATLLGNYIYMDGGEISQLTNGNINLKDRLSNQVNSTISVDLSTSWTTSNVVLRTIPKTGPIKNNVVLWTDSSANTFYSWGGKWSWGKNMADTQLWKFVADGSGGGTWSVQDPANPSLFNNLIPAESGAFTTVNDTGFMIGGVASGWTEKNRLKNQAIPGMLAFNMKTKTWYNGTFAFSPFESLSGASAHYIPSFGPSGLVMVMGGHAPSVDTEPQISISPFFDLGNVTLFDPQTKKTYSQKTTGDVPPSPRSGFCTAGFKNTDGGYEIFVYGGENQRDLFYYDDGYILSLPGFVWTKVPQSTAGPRGYHSCLSIGNRQVLSIGGVNGSWIDKDPAPQGLQLFDMTSLAWKDTYDANAASYEAPEVIKKLYSNG</sequence>
<protein>
    <recommendedName>
        <fullName evidence="6">Kelch repeat protein</fullName>
    </recommendedName>
</protein>
<dbReference type="PANTHER" id="PTHR46093">
    <property type="entry name" value="ACYL-COA-BINDING DOMAIN-CONTAINING PROTEIN 5"/>
    <property type="match status" value="1"/>
</dbReference>
<dbReference type="PANTHER" id="PTHR46093:SF18">
    <property type="entry name" value="FIBRONECTIN TYPE-III DOMAIN-CONTAINING PROTEIN"/>
    <property type="match status" value="1"/>
</dbReference>
<dbReference type="AlphaFoldDB" id="A0AAE0U0C5"/>
<dbReference type="Gene3D" id="2.120.10.80">
    <property type="entry name" value="Kelch-type beta propeller"/>
    <property type="match status" value="1"/>
</dbReference>
<dbReference type="Proteomes" id="UP001285441">
    <property type="component" value="Unassembled WGS sequence"/>
</dbReference>
<reference evidence="4" key="2">
    <citation type="submission" date="2023-06" db="EMBL/GenBank/DDBJ databases">
        <authorList>
            <consortium name="Lawrence Berkeley National Laboratory"/>
            <person name="Haridas S."/>
            <person name="Hensen N."/>
            <person name="Bonometti L."/>
            <person name="Westerberg I."/>
            <person name="Brannstrom I.O."/>
            <person name="Guillou S."/>
            <person name="Cros-Aarteil S."/>
            <person name="Calhoun S."/>
            <person name="Kuo A."/>
            <person name="Mondo S."/>
            <person name="Pangilinan J."/>
            <person name="Riley R."/>
            <person name="LaButti K."/>
            <person name="Andreopoulos B."/>
            <person name="Lipzen A."/>
            <person name="Chen C."/>
            <person name="Yanf M."/>
            <person name="Daum C."/>
            <person name="Ng V."/>
            <person name="Clum A."/>
            <person name="Steindorff A."/>
            <person name="Ohm R."/>
            <person name="Martin F."/>
            <person name="Silar P."/>
            <person name="Natvig D."/>
            <person name="Lalanne C."/>
            <person name="Gautier V."/>
            <person name="Ament-velasquez S.L."/>
            <person name="Kruys A."/>
            <person name="Hutchinson M.I."/>
            <person name="Powell A.J."/>
            <person name="Barry K."/>
            <person name="Miller A.N."/>
            <person name="Grigoriev I.V."/>
            <person name="Debuchy R."/>
            <person name="Gladieux P."/>
            <person name="Thoren M.H."/>
            <person name="Johannesson H."/>
        </authorList>
    </citation>
    <scope>NUCLEOTIDE SEQUENCE</scope>
    <source>
        <strain evidence="4">CBS 232.78</strain>
    </source>
</reference>
<proteinExistence type="predicted"/>
<keyword evidence="5" id="KW-1185">Reference proteome</keyword>
<evidence type="ECO:0000256" key="1">
    <source>
        <dbReference type="ARBA" id="ARBA00022441"/>
    </source>
</evidence>
<dbReference type="InterPro" id="IPR015915">
    <property type="entry name" value="Kelch-typ_b-propeller"/>
</dbReference>
<comment type="caution">
    <text evidence="4">The sequence shown here is derived from an EMBL/GenBank/DDBJ whole genome shotgun (WGS) entry which is preliminary data.</text>
</comment>
<feature type="signal peptide" evidence="3">
    <location>
        <begin position="1"/>
        <end position="25"/>
    </location>
</feature>
<evidence type="ECO:0000256" key="2">
    <source>
        <dbReference type="ARBA" id="ARBA00022737"/>
    </source>
</evidence>
<gene>
    <name evidence="4" type="ORF">B0H63DRAFT_394993</name>
</gene>
<keyword evidence="1" id="KW-0880">Kelch repeat</keyword>
<evidence type="ECO:0000313" key="4">
    <source>
        <dbReference type="EMBL" id="KAK3385929.1"/>
    </source>
</evidence>
<dbReference type="EMBL" id="JAULSW010000004">
    <property type="protein sequence ID" value="KAK3385929.1"/>
    <property type="molecule type" value="Genomic_DNA"/>
</dbReference>
<keyword evidence="3" id="KW-0732">Signal</keyword>
<dbReference type="SUPFAM" id="SSF117281">
    <property type="entry name" value="Kelch motif"/>
    <property type="match status" value="1"/>
</dbReference>
<name>A0AAE0U0C5_9PEZI</name>
<evidence type="ECO:0000256" key="3">
    <source>
        <dbReference type="SAM" id="SignalP"/>
    </source>
</evidence>
<organism evidence="4 5">
    <name type="scientific">Podospora didyma</name>
    <dbReference type="NCBI Taxonomy" id="330526"/>
    <lineage>
        <taxon>Eukaryota</taxon>
        <taxon>Fungi</taxon>
        <taxon>Dikarya</taxon>
        <taxon>Ascomycota</taxon>
        <taxon>Pezizomycotina</taxon>
        <taxon>Sordariomycetes</taxon>
        <taxon>Sordariomycetidae</taxon>
        <taxon>Sordariales</taxon>
        <taxon>Podosporaceae</taxon>
        <taxon>Podospora</taxon>
    </lineage>
</organism>
<feature type="chain" id="PRO_5042192530" description="Kelch repeat protein" evidence="3">
    <location>
        <begin position="26"/>
        <end position="415"/>
    </location>
</feature>
<reference evidence="4" key="1">
    <citation type="journal article" date="2023" name="Mol. Phylogenet. Evol.">
        <title>Genome-scale phylogeny and comparative genomics of the fungal order Sordariales.</title>
        <authorList>
            <person name="Hensen N."/>
            <person name="Bonometti L."/>
            <person name="Westerberg I."/>
            <person name="Brannstrom I.O."/>
            <person name="Guillou S."/>
            <person name="Cros-Aarteil S."/>
            <person name="Calhoun S."/>
            <person name="Haridas S."/>
            <person name="Kuo A."/>
            <person name="Mondo S."/>
            <person name="Pangilinan J."/>
            <person name="Riley R."/>
            <person name="LaButti K."/>
            <person name="Andreopoulos B."/>
            <person name="Lipzen A."/>
            <person name="Chen C."/>
            <person name="Yan M."/>
            <person name="Daum C."/>
            <person name="Ng V."/>
            <person name="Clum A."/>
            <person name="Steindorff A."/>
            <person name="Ohm R.A."/>
            <person name="Martin F."/>
            <person name="Silar P."/>
            <person name="Natvig D.O."/>
            <person name="Lalanne C."/>
            <person name="Gautier V."/>
            <person name="Ament-Velasquez S.L."/>
            <person name="Kruys A."/>
            <person name="Hutchinson M.I."/>
            <person name="Powell A.J."/>
            <person name="Barry K."/>
            <person name="Miller A.N."/>
            <person name="Grigoriev I.V."/>
            <person name="Debuchy R."/>
            <person name="Gladieux P."/>
            <person name="Hiltunen Thoren M."/>
            <person name="Johannesson H."/>
        </authorList>
    </citation>
    <scope>NUCLEOTIDE SEQUENCE</scope>
    <source>
        <strain evidence="4">CBS 232.78</strain>
    </source>
</reference>
<evidence type="ECO:0008006" key="6">
    <source>
        <dbReference type="Google" id="ProtNLM"/>
    </source>
</evidence>
<accession>A0AAE0U0C5</accession>
<keyword evidence="2" id="KW-0677">Repeat</keyword>